<organism evidence="1 2">
    <name type="scientific">Candidatus Flavonifractor intestinigallinarum</name>
    <dbReference type="NCBI Taxonomy" id="2838586"/>
    <lineage>
        <taxon>Bacteria</taxon>
        <taxon>Bacillati</taxon>
        <taxon>Bacillota</taxon>
        <taxon>Clostridia</taxon>
        <taxon>Eubacteriales</taxon>
        <taxon>Oscillospiraceae</taxon>
        <taxon>Flavonifractor</taxon>
    </lineage>
</organism>
<dbReference type="Proteomes" id="UP000823921">
    <property type="component" value="Unassembled WGS sequence"/>
</dbReference>
<dbReference type="Pfam" id="PF18780">
    <property type="entry name" value="HNH_repeat"/>
    <property type="match status" value="4"/>
</dbReference>
<dbReference type="EMBL" id="DWXO01000087">
    <property type="protein sequence ID" value="HJB81166.1"/>
    <property type="molecule type" value="Genomic_DNA"/>
</dbReference>
<dbReference type="AlphaFoldDB" id="A0A9D2MNX8"/>
<reference evidence="1" key="2">
    <citation type="submission" date="2021-04" db="EMBL/GenBank/DDBJ databases">
        <authorList>
            <person name="Gilroy R."/>
        </authorList>
    </citation>
    <scope>NUCLEOTIDE SEQUENCE</scope>
    <source>
        <strain evidence="1">CHK192-8294</strain>
    </source>
</reference>
<comment type="caution">
    <text evidence="1">The sequence shown here is derived from an EMBL/GenBank/DDBJ whole genome shotgun (WGS) entry which is preliminary data.</text>
</comment>
<evidence type="ECO:0000313" key="2">
    <source>
        <dbReference type="Proteomes" id="UP000823921"/>
    </source>
</evidence>
<accession>A0A9D2MNX8</accession>
<sequence>MAEEINKNQLLEQKKAVFDMIVEGPKLTGEAEAKEDDQYSLDTERGAQLYASFSDDELLELLRGSAQYLGHSPSQGEVHWILRAYLKARFKNWPRALRAAGLSRSAGRGGMPSEQMSQKNEEYQQMLNQIRGMAEQLGRIPHPSELPEICRKLKKRYRTWGEVLAAAGVEEAVAVHLQKEENLKDDELRMLQELRTLAERLNRPPLRGEVEQSLRESLLRRFGSWRNALYQIDLEPVRRITPFVNAPLQREKDKQRATHRQELYDCHYRLLKLDPQTQADLALVRKLAQQLGHAPGRREVPSEVRMRLQRACGSWSNALFQLGLQEKRGRFRQR</sequence>
<dbReference type="InterPro" id="IPR041025">
    <property type="entry name" value="HNH_repeat"/>
</dbReference>
<name>A0A9D2MNX8_9FIRM</name>
<evidence type="ECO:0000313" key="1">
    <source>
        <dbReference type="EMBL" id="HJB81166.1"/>
    </source>
</evidence>
<proteinExistence type="predicted"/>
<gene>
    <name evidence="1" type="ORF">H9712_09270</name>
</gene>
<reference evidence="1" key="1">
    <citation type="journal article" date="2021" name="PeerJ">
        <title>Extensive microbial diversity within the chicken gut microbiome revealed by metagenomics and culture.</title>
        <authorList>
            <person name="Gilroy R."/>
            <person name="Ravi A."/>
            <person name="Getino M."/>
            <person name="Pursley I."/>
            <person name="Horton D.L."/>
            <person name="Alikhan N.F."/>
            <person name="Baker D."/>
            <person name="Gharbi K."/>
            <person name="Hall N."/>
            <person name="Watson M."/>
            <person name="Adriaenssens E.M."/>
            <person name="Foster-Nyarko E."/>
            <person name="Jarju S."/>
            <person name="Secka A."/>
            <person name="Antonio M."/>
            <person name="Oren A."/>
            <person name="Chaudhuri R.R."/>
            <person name="La Ragione R."/>
            <person name="Hildebrand F."/>
            <person name="Pallen M.J."/>
        </authorList>
    </citation>
    <scope>NUCLEOTIDE SEQUENCE</scope>
    <source>
        <strain evidence="1">CHK192-8294</strain>
    </source>
</reference>
<protein>
    <submittedName>
        <fullName evidence="1">Uncharacterized protein</fullName>
    </submittedName>
</protein>